<gene>
    <name evidence="2" type="ORF">YM304_14890</name>
</gene>
<dbReference type="KEGG" id="aym:YM304_14890"/>
<dbReference type="Proteomes" id="UP000011863">
    <property type="component" value="Chromosome"/>
</dbReference>
<evidence type="ECO:0000313" key="2">
    <source>
        <dbReference type="EMBL" id="BAN01803.1"/>
    </source>
</evidence>
<proteinExistence type="predicted"/>
<accession>A0A6C7E5S1</accession>
<reference evidence="2 3" key="1">
    <citation type="journal article" date="2013" name="Int. J. Syst. Evol. Microbiol.">
        <title>Ilumatobacter nonamiense sp. nov. and Ilumatobacter coccineum sp. nov., isolated from seashore sand.</title>
        <authorList>
            <person name="Matsumoto A."/>
            <person name="Kasai H."/>
            <person name="Matsuo Y."/>
            <person name="Shizuri Y."/>
            <person name="Ichikawa N."/>
            <person name="Fujita N."/>
            <person name="Omura S."/>
            <person name="Takahashi Y."/>
        </authorList>
    </citation>
    <scope>NUCLEOTIDE SEQUENCE [LARGE SCALE GENOMIC DNA]</scope>
    <source>
        <strain evidence="3">NBRC 103263 / KCTC 29153 / YM16-304</strain>
    </source>
</reference>
<feature type="compositionally biased region" description="Basic residues" evidence="1">
    <location>
        <begin position="1"/>
        <end position="10"/>
    </location>
</feature>
<organism evidence="2 3">
    <name type="scientific">Ilumatobacter coccineus (strain NBRC 103263 / KCTC 29153 / YM16-304)</name>
    <dbReference type="NCBI Taxonomy" id="1313172"/>
    <lineage>
        <taxon>Bacteria</taxon>
        <taxon>Bacillati</taxon>
        <taxon>Actinomycetota</taxon>
        <taxon>Acidimicrobiia</taxon>
        <taxon>Acidimicrobiales</taxon>
        <taxon>Ilumatobacteraceae</taxon>
        <taxon>Ilumatobacter</taxon>
    </lineage>
</organism>
<dbReference type="AlphaFoldDB" id="A0A6C7E5S1"/>
<name>A0A6C7E5S1_ILUCY</name>
<evidence type="ECO:0000313" key="3">
    <source>
        <dbReference type="Proteomes" id="UP000011863"/>
    </source>
</evidence>
<keyword evidence="3" id="KW-1185">Reference proteome</keyword>
<feature type="region of interest" description="Disordered" evidence="1">
    <location>
        <begin position="1"/>
        <end position="56"/>
    </location>
</feature>
<dbReference type="EMBL" id="AP012057">
    <property type="protein sequence ID" value="BAN01803.1"/>
    <property type="molecule type" value="Genomic_DNA"/>
</dbReference>
<protein>
    <submittedName>
        <fullName evidence="2">Uncharacterized protein</fullName>
    </submittedName>
</protein>
<evidence type="ECO:0000256" key="1">
    <source>
        <dbReference type="SAM" id="MobiDB-lite"/>
    </source>
</evidence>
<sequence>MSTRGCRRERRAPPAQPTTVGAAAIDQSRRHRSEMCRADEFTSPTRIHPPPDARRPLQQDLFAMNVDLQVRIEPKQQQE</sequence>